<dbReference type="EMBL" id="VSRR010137592">
    <property type="protein sequence ID" value="MPD03731.1"/>
    <property type="molecule type" value="Genomic_DNA"/>
</dbReference>
<accession>A0A5B7K3P4</accession>
<evidence type="ECO:0000313" key="3">
    <source>
        <dbReference type="Proteomes" id="UP000324222"/>
    </source>
</evidence>
<name>A0A5B7K3P4_PORTR</name>
<evidence type="ECO:0000313" key="2">
    <source>
        <dbReference type="EMBL" id="MPD03731.1"/>
    </source>
</evidence>
<reference evidence="2 3" key="1">
    <citation type="submission" date="2019-05" db="EMBL/GenBank/DDBJ databases">
        <title>Another draft genome of Portunus trituberculatus and its Hox gene families provides insights of decapod evolution.</title>
        <authorList>
            <person name="Jeong J.-H."/>
            <person name="Song I."/>
            <person name="Kim S."/>
            <person name="Choi T."/>
            <person name="Kim D."/>
            <person name="Ryu S."/>
            <person name="Kim W."/>
        </authorList>
    </citation>
    <scope>NUCLEOTIDE SEQUENCE [LARGE SCALE GENOMIC DNA]</scope>
    <source>
        <tissue evidence="2">Muscle</tissue>
    </source>
</reference>
<evidence type="ECO:0000256" key="1">
    <source>
        <dbReference type="SAM" id="MobiDB-lite"/>
    </source>
</evidence>
<dbReference type="AlphaFoldDB" id="A0A5B7K3P4"/>
<protein>
    <submittedName>
        <fullName evidence="2">Uncharacterized protein</fullName>
    </submittedName>
</protein>
<feature type="region of interest" description="Disordered" evidence="1">
    <location>
        <begin position="1"/>
        <end position="36"/>
    </location>
</feature>
<dbReference type="Proteomes" id="UP000324222">
    <property type="component" value="Unassembled WGS sequence"/>
</dbReference>
<keyword evidence="3" id="KW-1185">Reference proteome</keyword>
<proteinExistence type="predicted"/>
<organism evidence="2 3">
    <name type="scientific">Portunus trituberculatus</name>
    <name type="common">Swimming crab</name>
    <name type="synonym">Neptunus trituberculatus</name>
    <dbReference type="NCBI Taxonomy" id="210409"/>
    <lineage>
        <taxon>Eukaryota</taxon>
        <taxon>Metazoa</taxon>
        <taxon>Ecdysozoa</taxon>
        <taxon>Arthropoda</taxon>
        <taxon>Crustacea</taxon>
        <taxon>Multicrustacea</taxon>
        <taxon>Malacostraca</taxon>
        <taxon>Eumalacostraca</taxon>
        <taxon>Eucarida</taxon>
        <taxon>Decapoda</taxon>
        <taxon>Pleocyemata</taxon>
        <taxon>Brachyura</taxon>
        <taxon>Eubrachyura</taxon>
        <taxon>Portunoidea</taxon>
        <taxon>Portunidae</taxon>
        <taxon>Portuninae</taxon>
        <taxon>Portunus</taxon>
    </lineage>
</organism>
<comment type="caution">
    <text evidence="2">The sequence shown here is derived from an EMBL/GenBank/DDBJ whole genome shotgun (WGS) entry which is preliminary data.</text>
</comment>
<gene>
    <name evidence="2" type="ORF">E2C01_099381</name>
</gene>
<sequence length="69" mass="7627">MKNVLHTKPRDSESRPMCSTRRRRASGQASEPRGAELAKHAANDLMATDGIHGILLQPQPRVLIVCQSH</sequence>